<feature type="compositionally biased region" description="Basic and acidic residues" evidence="1">
    <location>
        <begin position="367"/>
        <end position="385"/>
    </location>
</feature>
<accession>A0A7G2CC53</accession>
<feature type="compositionally biased region" description="Low complexity" evidence="1">
    <location>
        <begin position="353"/>
        <end position="366"/>
    </location>
</feature>
<keyword evidence="2" id="KW-0812">Transmembrane</keyword>
<dbReference type="EMBL" id="LR877149">
    <property type="protein sequence ID" value="CAD2215652.1"/>
    <property type="molecule type" value="Genomic_DNA"/>
</dbReference>
<evidence type="ECO:0000256" key="1">
    <source>
        <dbReference type="SAM" id="MobiDB-lite"/>
    </source>
</evidence>
<dbReference type="Proteomes" id="UP000515908">
    <property type="component" value="Chromosome 05"/>
</dbReference>
<name>A0A7G2CC53_9TRYP</name>
<evidence type="ECO:0008006" key="5">
    <source>
        <dbReference type="Google" id="ProtNLM"/>
    </source>
</evidence>
<evidence type="ECO:0000313" key="3">
    <source>
        <dbReference type="EMBL" id="CAD2215652.1"/>
    </source>
</evidence>
<feature type="compositionally biased region" description="Basic and acidic residues" evidence="1">
    <location>
        <begin position="408"/>
        <end position="417"/>
    </location>
</feature>
<gene>
    <name evidence="3" type="ORF">ADEAN_000310700</name>
</gene>
<feature type="transmembrane region" description="Helical" evidence="2">
    <location>
        <begin position="421"/>
        <end position="439"/>
    </location>
</feature>
<reference evidence="3 4" key="1">
    <citation type="submission" date="2020-08" db="EMBL/GenBank/DDBJ databases">
        <authorList>
            <person name="Newling K."/>
            <person name="Davey J."/>
            <person name="Forrester S."/>
        </authorList>
    </citation>
    <scope>NUCLEOTIDE SEQUENCE [LARGE SCALE GENOMIC DNA]</scope>
    <source>
        <strain evidence="4">Crithidia deanei Carvalho (ATCC PRA-265)</strain>
    </source>
</reference>
<dbReference type="VEuPathDB" id="TriTrypDB:ADEAN_000310700"/>
<feature type="region of interest" description="Disordered" evidence="1">
    <location>
        <begin position="332"/>
        <end position="418"/>
    </location>
</feature>
<keyword evidence="2" id="KW-1133">Transmembrane helix</keyword>
<keyword evidence="4" id="KW-1185">Reference proteome</keyword>
<organism evidence="3 4">
    <name type="scientific">Angomonas deanei</name>
    <dbReference type="NCBI Taxonomy" id="59799"/>
    <lineage>
        <taxon>Eukaryota</taxon>
        <taxon>Discoba</taxon>
        <taxon>Euglenozoa</taxon>
        <taxon>Kinetoplastea</taxon>
        <taxon>Metakinetoplastina</taxon>
        <taxon>Trypanosomatida</taxon>
        <taxon>Trypanosomatidae</taxon>
        <taxon>Strigomonadinae</taxon>
        <taxon>Angomonas</taxon>
    </lineage>
</organism>
<evidence type="ECO:0000256" key="2">
    <source>
        <dbReference type="SAM" id="Phobius"/>
    </source>
</evidence>
<proteinExistence type="predicted"/>
<sequence length="444" mass="48258">MAGVTKTGLFYYIDENTKHVYVEQKADPGTFAVLYGSPVEAVAWKADGKQVALLCKSDAATEVGVHQNKTTHTPSSEAKSVIRVFGVAGKECLLGDLLDELIIPEATELVWMTDVDYIVASKPQTFSTVVSVKGGKLKFSLRDDGVLPFAVKQTLALLNAEKQSVTFWDMQKNESVEVFNLPNRKARKGTTRTVSSTCSSGNFAFLMNDDATVHSACITKNAIAHLTPMLAHFSPFCRRPRKDEEVYAFEGSYRVMAHALPSNQVLVGVMGSPDIYKFEYHKQETALKPLEKLHIPHEEVLLALGADRYLALVRRDGQRTVMVRPLALGPLPSQERAKEKERRMEARAKEAGEATTATAATATTATPKKESTPAKKEKEVSEVKPKAAAAPPKEKKTTTEAATPAAAEVKKEEEKSGNGRVGMLVAGVAVAAVAGIVFLKVRQS</sequence>
<keyword evidence="2" id="KW-0472">Membrane</keyword>
<evidence type="ECO:0000313" key="4">
    <source>
        <dbReference type="Proteomes" id="UP000515908"/>
    </source>
</evidence>
<dbReference type="AlphaFoldDB" id="A0A7G2CC53"/>
<protein>
    <recommendedName>
        <fullName evidence="5">WD domain, G-beta repeat</fullName>
    </recommendedName>
</protein>
<feature type="compositionally biased region" description="Basic and acidic residues" evidence="1">
    <location>
        <begin position="335"/>
        <end position="352"/>
    </location>
</feature>